<gene>
    <name evidence="2" type="ORF">METZ01_LOCUS181564</name>
</gene>
<dbReference type="AlphaFoldDB" id="A0A382CRE9"/>
<evidence type="ECO:0000259" key="1">
    <source>
        <dbReference type="Pfam" id="PF13524"/>
    </source>
</evidence>
<name>A0A382CRE9_9ZZZZ</name>
<dbReference type="Pfam" id="PF13524">
    <property type="entry name" value="Glyco_trans_1_2"/>
    <property type="match status" value="1"/>
</dbReference>
<feature type="domain" description="Spore protein YkvP/CgeB glycosyl transferase-like" evidence="1">
    <location>
        <begin position="173"/>
        <end position="306"/>
    </location>
</feature>
<proteinExistence type="predicted"/>
<protein>
    <recommendedName>
        <fullName evidence="1">Spore protein YkvP/CgeB glycosyl transferase-like domain-containing protein</fullName>
    </recommendedName>
</protein>
<reference evidence="2" key="1">
    <citation type="submission" date="2018-05" db="EMBL/GenBank/DDBJ databases">
        <authorList>
            <person name="Lanie J.A."/>
            <person name="Ng W.-L."/>
            <person name="Kazmierczak K.M."/>
            <person name="Andrzejewski T.M."/>
            <person name="Davidsen T.M."/>
            <person name="Wayne K.J."/>
            <person name="Tettelin H."/>
            <person name="Glass J.I."/>
            <person name="Rusch D."/>
            <person name="Podicherti R."/>
            <person name="Tsui H.-C.T."/>
            <person name="Winkler M.E."/>
        </authorList>
    </citation>
    <scope>NUCLEOTIDE SEQUENCE</scope>
</reference>
<accession>A0A382CRE9</accession>
<sequence>MAWANALQSSGIQTALWNCKTVPAFDVFDSFEPDIFLGQSYNLTPDVIKCIYERPHLKIGLRTGDWGDHQESVDHTKYNILYSSPQERELLKRLKEETGQPEFVHIHYNEEAIKQTHNRFESIGIRPVSMMMCADVISYAEAKFDSQLECDIGFVGGYWPYKGQVINEYLFPMLHPIGKYRIKIFGNQPWQVNQYCGIIGDEKVKDLFMSAKICPNLSEPHAQKFGFDINERIFKILYSGGFCVSDTVEGYKMFDDGIVMATCPEDFRDKINYYLDNPLERQQIALKGHNYVKQNHTGFHRAAQILTEFGYKDLSDKLLEQDGEPQYATN</sequence>
<evidence type="ECO:0000313" key="2">
    <source>
        <dbReference type="EMBL" id="SVB28710.1"/>
    </source>
</evidence>
<dbReference type="InterPro" id="IPR055259">
    <property type="entry name" value="YkvP/CgeB_Glyco_trans-like"/>
</dbReference>
<dbReference type="EMBL" id="UINC01035770">
    <property type="protein sequence ID" value="SVB28710.1"/>
    <property type="molecule type" value="Genomic_DNA"/>
</dbReference>
<organism evidence="2">
    <name type="scientific">marine metagenome</name>
    <dbReference type="NCBI Taxonomy" id="408172"/>
    <lineage>
        <taxon>unclassified sequences</taxon>
        <taxon>metagenomes</taxon>
        <taxon>ecological metagenomes</taxon>
    </lineage>
</organism>